<dbReference type="Proteomes" id="UP001470230">
    <property type="component" value="Unassembled WGS sequence"/>
</dbReference>
<gene>
    <name evidence="2" type="ORF">M9Y10_025598</name>
</gene>
<dbReference type="EMBL" id="JAPFFF010000037">
    <property type="protein sequence ID" value="KAK8842735.1"/>
    <property type="molecule type" value="Genomic_DNA"/>
</dbReference>
<comment type="caution">
    <text evidence="2">The sequence shown here is derived from an EMBL/GenBank/DDBJ whole genome shotgun (WGS) entry which is preliminary data.</text>
</comment>
<name>A0ABR2HBJ4_9EUKA</name>
<keyword evidence="1" id="KW-0812">Transmembrane</keyword>
<evidence type="ECO:0000313" key="3">
    <source>
        <dbReference type="Proteomes" id="UP001470230"/>
    </source>
</evidence>
<feature type="transmembrane region" description="Helical" evidence="1">
    <location>
        <begin position="183"/>
        <end position="204"/>
    </location>
</feature>
<feature type="transmembrane region" description="Helical" evidence="1">
    <location>
        <begin position="150"/>
        <end position="171"/>
    </location>
</feature>
<feature type="transmembrane region" description="Helical" evidence="1">
    <location>
        <begin position="45"/>
        <end position="63"/>
    </location>
</feature>
<evidence type="ECO:0000313" key="2">
    <source>
        <dbReference type="EMBL" id="KAK8842735.1"/>
    </source>
</evidence>
<accession>A0ABR2HBJ4</accession>
<evidence type="ECO:0000256" key="1">
    <source>
        <dbReference type="SAM" id="Phobius"/>
    </source>
</evidence>
<proteinExistence type="predicted"/>
<keyword evidence="1" id="KW-0472">Membrane</keyword>
<reference evidence="2 3" key="1">
    <citation type="submission" date="2024-04" db="EMBL/GenBank/DDBJ databases">
        <title>Tritrichomonas musculus Genome.</title>
        <authorList>
            <person name="Alves-Ferreira E."/>
            <person name="Grigg M."/>
            <person name="Lorenzi H."/>
            <person name="Galac M."/>
        </authorList>
    </citation>
    <scope>NUCLEOTIDE SEQUENCE [LARGE SCALE GENOMIC DNA]</scope>
    <source>
        <strain evidence="2 3">EAF2021</strain>
    </source>
</reference>
<keyword evidence="3" id="KW-1185">Reference proteome</keyword>
<feature type="transmembrane region" description="Helical" evidence="1">
    <location>
        <begin position="99"/>
        <end position="116"/>
    </location>
</feature>
<organism evidence="2 3">
    <name type="scientific">Tritrichomonas musculus</name>
    <dbReference type="NCBI Taxonomy" id="1915356"/>
    <lineage>
        <taxon>Eukaryota</taxon>
        <taxon>Metamonada</taxon>
        <taxon>Parabasalia</taxon>
        <taxon>Tritrichomonadida</taxon>
        <taxon>Tritrichomonadidae</taxon>
        <taxon>Tritrichomonas</taxon>
    </lineage>
</organism>
<sequence>MGVFKNLLSGLTLQMQLDILDVFPFIVMLSNVWKIHSSAGISRNFVGLSCISAAIFLITSKNIKGCISSFLKFFLTLLLYFSIKFKYPLKSEKFRDTKWSLLIIPISIFLSLFTFIDDNFKTFIINIGFWLNSLSIACQVLIIKQSRRINLLYGYFPIYFICKFCYVYLLFNQAFRTTGTEMWFNWLNGVATMLLSIDLVYFAYHAKQKDDDFDLPLGQFGAFDY</sequence>
<feature type="transmembrane region" description="Helical" evidence="1">
    <location>
        <begin position="69"/>
        <end position="87"/>
    </location>
</feature>
<protein>
    <submittedName>
        <fullName evidence="2">Uncharacterized protein</fullName>
    </submittedName>
</protein>
<feature type="transmembrane region" description="Helical" evidence="1">
    <location>
        <begin position="15"/>
        <end position="33"/>
    </location>
</feature>
<feature type="transmembrane region" description="Helical" evidence="1">
    <location>
        <begin position="122"/>
        <end position="143"/>
    </location>
</feature>
<keyword evidence="1" id="KW-1133">Transmembrane helix</keyword>